<evidence type="ECO:0000256" key="4">
    <source>
        <dbReference type="ARBA" id="ARBA00022499"/>
    </source>
</evidence>
<dbReference type="InterPro" id="IPR025927">
    <property type="entry name" value="Znf_KANL2-like"/>
</dbReference>
<dbReference type="EMBL" id="JAWJWF010000002">
    <property type="protein sequence ID" value="KAK6638220.1"/>
    <property type="molecule type" value="Genomic_DNA"/>
</dbReference>
<keyword evidence="6" id="KW-0832">Ubl conjugation</keyword>
<dbReference type="GO" id="GO:0005634">
    <property type="term" value="C:nucleus"/>
    <property type="evidence" value="ECO:0007669"/>
    <property type="project" value="UniProtKB-SubCell"/>
</dbReference>
<dbReference type="GO" id="GO:0044545">
    <property type="term" value="C:NSL complex"/>
    <property type="evidence" value="ECO:0007669"/>
    <property type="project" value="TreeGrafter"/>
</dbReference>
<feature type="domain" description="KANL2-like probable zinc-finger" evidence="15">
    <location>
        <begin position="342"/>
        <end position="404"/>
    </location>
</feature>
<proteinExistence type="predicted"/>
<evidence type="ECO:0000256" key="6">
    <source>
        <dbReference type="ARBA" id="ARBA00022843"/>
    </source>
</evidence>
<evidence type="ECO:0000256" key="7">
    <source>
        <dbReference type="ARBA" id="ARBA00022853"/>
    </source>
</evidence>
<reference evidence="16 19" key="1">
    <citation type="submission" date="2023-10" db="EMBL/GenBank/DDBJ databases">
        <title>Genomes of two closely related lineages of the louse Polyplax serrata with different host specificities.</title>
        <authorList>
            <person name="Martinu J."/>
            <person name="Tarabai H."/>
            <person name="Stefka J."/>
            <person name="Hypsa V."/>
        </authorList>
    </citation>
    <scope>NUCLEOTIDE SEQUENCE [LARGE SCALE GENOMIC DNA]</scope>
    <source>
        <strain evidence="17">98ZLc_SE</strain>
        <strain evidence="16">HR10_N</strain>
    </source>
</reference>
<comment type="function">
    <text evidence="12">Non-catalytic component of the NSL histone acetyltransferase complex, a multiprotein complex that mediates histone H4 acetylation at 'Lys-5'- and 'Lys-8' (H4K5ac and H4K8ac) at transcription start sites and promotes transcription initiation. Required for NSL complex stability and for transcription of intraciliary transport genes in both ciliated and non-ciliated cells by regulating histone H4 acetylation at 'Lys-5'- and 'Lys-12' (H4K5ac and H4K12ac). This is necessary for cilium assembly in ciliated cells and for organization of the microtubule cytoskeleton in non-ciliated cells. Required within the NSL complex to maintain nuclear architecture stability by promoting KAT8-mediated acetylation of lamin LMNA.</text>
</comment>
<keyword evidence="8" id="KW-0496">Mitochondrion</keyword>
<sequence>MTFRPPKGKLGKKSLLKFSSEPCSYKHYNCSQPCLENYSLCVRHILEDKNAPFKQCNYIYTVTGRRCPLPAPKGERNERRESYCVEHVRKIQLRHQKHRGTQQPPITRERLLSSISHYVKVPDSGKNQSQSKSKLDDDKNNENTSSAQEITSDTSDQRENIIITKCLNPFVDINATSINNSLHKVLEYCSESDSDVDVTTVEKTVRVKEEDSSDAESIDSAGEDVFKHANIYTPEEVTLRTKEKLIRLQTLYIEQFKRLQHVLKERRRDYLHALQKEKETLCSIAGQPKDTIKEQKLYEKLKSLNHYHKRYGVEAILHKKALERRTLVTEGIPNKQSSSSKCIFTEGGVKCSLKTLPCAKYCNKHILQDTHQMLFRACGVNKGVSTCQEPVLHIFPNENCIFHFNIPPQQLTYNTHLSSDEEESPIKQSDKVEAKPMKIREELPKMEPMEELPLQIMESKEDELPSLQKSDSDHLYYMNDNCMTRTNLTQECIVPFESDESGDV</sequence>
<dbReference type="AlphaFoldDB" id="A0AAN8PDN3"/>
<accession>A0AAN8PDN3</accession>
<feature type="region of interest" description="Disordered" evidence="14">
    <location>
        <begin position="119"/>
        <end position="154"/>
    </location>
</feature>
<keyword evidence="18" id="KW-1185">Reference proteome</keyword>
<dbReference type="Proteomes" id="UP001359485">
    <property type="component" value="Unassembled WGS sequence"/>
</dbReference>
<dbReference type="PANTHER" id="PTHR13453">
    <property type="entry name" value="KAT8 REGULATORY NSL COMPLEX SUBUNIT 2"/>
    <property type="match status" value="1"/>
</dbReference>
<dbReference type="EMBL" id="JAWJWE010000037">
    <property type="protein sequence ID" value="KAK6625229.1"/>
    <property type="molecule type" value="Genomic_DNA"/>
</dbReference>
<evidence type="ECO:0000256" key="9">
    <source>
        <dbReference type="ARBA" id="ARBA00023242"/>
    </source>
</evidence>
<dbReference type="Proteomes" id="UP001372834">
    <property type="component" value="Unassembled WGS sequence"/>
</dbReference>
<evidence type="ECO:0000313" key="19">
    <source>
        <dbReference type="Proteomes" id="UP001372834"/>
    </source>
</evidence>
<dbReference type="InterPro" id="IPR026316">
    <property type="entry name" value="NSL2"/>
</dbReference>
<organism evidence="16 19">
    <name type="scientific">Polyplax serrata</name>
    <name type="common">Common mouse louse</name>
    <dbReference type="NCBI Taxonomy" id="468196"/>
    <lineage>
        <taxon>Eukaryota</taxon>
        <taxon>Metazoa</taxon>
        <taxon>Ecdysozoa</taxon>
        <taxon>Arthropoda</taxon>
        <taxon>Hexapoda</taxon>
        <taxon>Insecta</taxon>
        <taxon>Pterygota</taxon>
        <taxon>Neoptera</taxon>
        <taxon>Paraneoptera</taxon>
        <taxon>Psocodea</taxon>
        <taxon>Troctomorpha</taxon>
        <taxon>Phthiraptera</taxon>
        <taxon>Anoplura</taxon>
        <taxon>Polyplacidae</taxon>
        <taxon>Polyplax</taxon>
    </lineage>
</organism>
<comment type="caution">
    <text evidence="16">The sequence shown here is derived from an EMBL/GenBank/DDBJ whole genome shotgun (WGS) entry which is preliminary data.</text>
</comment>
<keyword evidence="7" id="KW-0156">Chromatin regulator</keyword>
<dbReference type="GO" id="GO:0006325">
    <property type="term" value="P:chromatin organization"/>
    <property type="evidence" value="ECO:0007669"/>
    <property type="project" value="UniProtKB-KW"/>
</dbReference>
<evidence type="ECO:0000256" key="2">
    <source>
        <dbReference type="ARBA" id="ARBA00004173"/>
    </source>
</evidence>
<comment type="subcellular location">
    <subcellularLocation>
        <location evidence="2">Mitochondrion</location>
    </subcellularLocation>
    <subcellularLocation>
        <location evidence="1">Nucleus</location>
    </subcellularLocation>
</comment>
<evidence type="ECO:0000256" key="11">
    <source>
        <dbReference type="ARBA" id="ARBA00033378"/>
    </source>
</evidence>
<evidence type="ECO:0000256" key="8">
    <source>
        <dbReference type="ARBA" id="ARBA00023128"/>
    </source>
</evidence>
<feature type="compositionally biased region" description="Polar residues" evidence="14">
    <location>
        <begin position="142"/>
        <end position="154"/>
    </location>
</feature>
<evidence type="ECO:0000256" key="14">
    <source>
        <dbReference type="SAM" id="MobiDB-lite"/>
    </source>
</evidence>
<evidence type="ECO:0000313" key="16">
    <source>
        <dbReference type="EMBL" id="KAK6625229.1"/>
    </source>
</evidence>
<dbReference type="PANTHER" id="PTHR13453:SF1">
    <property type="entry name" value="KAT8 REGULATORY NSL COMPLEX SUBUNIT 2"/>
    <property type="match status" value="1"/>
</dbReference>
<name>A0AAN8PDN3_POLSC</name>
<dbReference type="GO" id="GO:0005739">
    <property type="term" value="C:mitochondrion"/>
    <property type="evidence" value="ECO:0007669"/>
    <property type="project" value="UniProtKB-SubCell"/>
</dbReference>
<gene>
    <name evidence="16" type="ORF">RUM43_005520</name>
    <name evidence="17" type="ORF">RUM44_008649</name>
</gene>
<evidence type="ECO:0000256" key="10">
    <source>
        <dbReference type="ARBA" id="ARBA00032947"/>
    </source>
</evidence>
<feature type="domain" description="KANL2-like probable zinc-finger" evidence="15">
    <location>
        <begin position="23"/>
        <end position="87"/>
    </location>
</feature>
<protein>
    <recommendedName>
        <fullName evidence="3">KAT8 regulatory NSL complex subunit 2</fullName>
    </recommendedName>
    <alternativeName>
        <fullName evidence="11">NSL complex protein NSL2</fullName>
    </alternativeName>
    <alternativeName>
        <fullName evidence="10">Non-specific lethal 2 homolog</fullName>
    </alternativeName>
</protein>
<evidence type="ECO:0000256" key="3">
    <source>
        <dbReference type="ARBA" id="ARBA00015508"/>
    </source>
</evidence>
<evidence type="ECO:0000313" key="17">
    <source>
        <dbReference type="EMBL" id="KAK6638220.1"/>
    </source>
</evidence>
<keyword evidence="5" id="KW-0597">Phosphoprotein</keyword>
<evidence type="ECO:0000256" key="5">
    <source>
        <dbReference type="ARBA" id="ARBA00022553"/>
    </source>
</evidence>
<comment type="subunit">
    <text evidence="13">Component of the NSL complex at least composed of KAT8/MOF, KANSL1, KANSL2, KANSL3, MCRS1, PHF20, OGT1/OGT, WDR5 and HCFC1.</text>
</comment>
<evidence type="ECO:0000256" key="12">
    <source>
        <dbReference type="ARBA" id="ARBA00093359"/>
    </source>
</evidence>
<evidence type="ECO:0000313" key="18">
    <source>
        <dbReference type="Proteomes" id="UP001359485"/>
    </source>
</evidence>
<dbReference type="Pfam" id="PF13891">
    <property type="entry name" value="zf-C3HC3H_KANSL2"/>
    <property type="match status" value="2"/>
</dbReference>
<evidence type="ECO:0000256" key="13">
    <source>
        <dbReference type="ARBA" id="ARBA00093543"/>
    </source>
</evidence>
<keyword evidence="4" id="KW-1017">Isopeptide bond</keyword>
<evidence type="ECO:0000259" key="15">
    <source>
        <dbReference type="Pfam" id="PF13891"/>
    </source>
</evidence>
<evidence type="ECO:0000256" key="1">
    <source>
        <dbReference type="ARBA" id="ARBA00004123"/>
    </source>
</evidence>
<keyword evidence="9" id="KW-0539">Nucleus</keyword>